<dbReference type="Gene3D" id="1.20.1250.20">
    <property type="entry name" value="MFS general substrate transporter like domains"/>
    <property type="match status" value="2"/>
</dbReference>
<dbReference type="GO" id="GO:0022857">
    <property type="term" value="F:transmembrane transporter activity"/>
    <property type="evidence" value="ECO:0007669"/>
    <property type="project" value="InterPro"/>
</dbReference>
<feature type="transmembrane region" description="Helical" evidence="6">
    <location>
        <begin position="55"/>
        <end position="75"/>
    </location>
</feature>
<keyword evidence="5 6" id="KW-0472">Membrane</keyword>
<dbReference type="Proteomes" id="UP000256913">
    <property type="component" value="Unassembled WGS sequence"/>
</dbReference>
<feature type="transmembrane region" description="Helical" evidence="6">
    <location>
        <begin position="22"/>
        <end position="43"/>
    </location>
</feature>
<dbReference type="SUPFAM" id="SSF103473">
    <property type="entry name" value="MFS general substrate transporter"/>
    <property type="match status" value="1"/>
</dbReference>
<comment type="subcellular location">
    <subcellularLocation>
        <location evidence="1">Cell membrane</location>
        <topology evidence="1">Multi-pass membrane protein</topology>
    </subcellularLocation>
</comment>
<feature type="transmembrane region" description="Helical" evidence="6">
    <location>
        <begin position="189"/>
        <end position="210"/>
    </location>
</feature>
<reference evidence="7 8" key="1">
    <citation type="submission" date="2018-08" db="EMBL/GenBank/DDBJ databases">
        <title>Sequencing the genomes of 1000 actinobacteria strains.</title>
        <authorList>
            <person name="Klenk H.-P."/>
        </authorList>
    </citation>
    <scope>NUCLEOTIDE SEQUENCE [LARGE SCALE GENOMIC DNA]</scope>
    <source>
        <strain evidence="7 8">DSM 44099</strain>
    </source>
</reference>
<proteinExistence type="predicted"/>
<evidence type="ECO:0000256" key="4">
    <source>
        <dbReference type="ARBA" id="ARBA00022989"/>
    </source>
</evidence>
<gene>
    <name evidence="7" type="ORF">DFJ67_5795</name>
</gene>
<dbReference type="InterPro" id="IPR036259">
    <property type="entry name" value="MFS_trans_sf"/>
</dbReference>
<dbReference type="PANTHER" id="PTHR23513:SF11">
    <property type="entry name" value="STAPHYLOFERRIN A TRANSPORTER"/>
    <property type="match status" value="1"/>
</dbReference>
<dbReference type="EMBL" id="QUMQ01000001">
    <property type="protein sequence ID" value="REF99751.1"/>
    <property type="molecule type" value="Genomic_DNA"/>
</dbReference>
<evidence type="ECO:0000313" key="7">
    <source>
        <dbReference type="EMBL" id="REF99751.1"/>
    </source>
</evidence>
<protein>
    <submittedName>
        <fullName evidence="7">Transmembrane secretion effector</fullName>
    </submittedName>
</protein>
<feature type="transmembrane region" description="Helical" evidence="6">
    <location>
        <begin position="343"/>
        <end position="370"/>
    </location>
</feature>
<organism evidence="7 8">
    <name type="scientific">Asanoa ferruginea</name>
    <dbReference type="NCBI Taxonomy" id="53367"/>
    <lineage>
        <taxon>Bacteria</taxon>
        <taxon>Bacillati</taxon>
        <taxon>Actinomycetota</taxon>
        <taxon>Actinomycetes</taxon>
        <taxon>Micromonosporales</taxon>
        <taxon>Micromonosporaceae</taxon>
        <taxon>Asanoa</taxon>
    </lineage>
</organism>
<feature type="transmembrane region" description="Helical" evidence="6">
    <location>
        <begin position="147"/>
        <end position="168"/>
    </location>
</feature>
<evidence type="ECO:0000256" key="2">
    <source>
        <dbReference type="ARBA" id="ARBA00022475"/>
    </source>
</evidence>
<dbReference type="InterPro" id="IPR011701">
    <property type="entry name" value="MFS"/>
</dbReference>
<keyword evidence="8" id="KW-1185">Reference proteome</keyword>
<keyword evidence="4 6" id="KW-1133">Transmembrane helix</keyword>
<dbReference type="AlphaFoldDB" id="A0A3D9ZRC0"/>
<dbReference type="PANTHER" id="PTHR23513">
    <property type="entry name" value="INTEGRAL MEMBRANE EFFLUX PROTEIN-RELATED"/>
    <property type="match status" value="1"/>
</dbReference>
<dbReference type="CDD" id="cd06173">
    <property type="entry name" value="MFS_MefA_like"/>
    <property type="match status" value="1"/>
</dbReference>
<feature type="transmembrane region" description="Helical" evidence="6">
    <location>
        <begin position="264"/>
        <end position="289"/>
    </location>
</feature>
<dbReference type="GO" id="GO:0005886">
    <property type="term" value="C:plasma membrane"/>
    <property type="evidence" value="ECO:0007669"/>
    <property type="project" value="UniProtKB-SubCell"/>
</dbReference>
<comment type="caution">
    <text evidence="7">The sequence shown here is derived from an EMBL/GenBank/DDBJ whole genome shotgun (WGS) entry which is preliminary data.</text>
</comment>
<evidence type="ECO:0000313" key="8">
    <source>
        <dbReference type="Proteomes" id="UP000256913"/>
    </source>
</evidence>
<evidence type="ECO:0000256" key="6">
    <source>
        <dbReference type="SAM" id="Phobius"/>
    </source>
</evidence>
<evidence type="ECO:0000256" key="1">
    <source>
        <dbReference type="ARBA" id="ARBA00004651"/>
    </source>
</evidence>
<evidence type="ECO:0000256" key="3">
    <source>
        <dbReference type="ARBA" id="ARBA00022692"/>
    </source>
</evidence>
<name>A0A3D9ZRC0_9ACTN</name>
<evidence type="ECO:0000256" key="5">
    <source>
        <dbReference type="ARBA" id="ARBA00023136"/>
    </source>
</evidence>
<feature type="transmembrane region" description="Helical" evidence="6">
    <location>
        <begin position="230"/>
        <end position="252"/>
    </location>
</feature>
<dbReference type="Pfam" id="PF07690">
    <property type="entry name" value="MFS_1"/>
    <property type="match status" value="1"/>
</dbReference>
<keyword evidence="2" id="KW-1003">Cell membrane</keyword>
<keyword evidence="3 6" id="KW-0812">Transmembrane</keyword>
<accession>A0A3D9ZRC0</accession>
<sequence>MAGSFMSPVALAFGVLELTDNASWLSAVISASFVPMVATMLLGGGIADRYRRDTVLRLTSLGAGLTQACVAVLLLTHQHPALLLPFAAVNGVLQGLTTPALRGIVSNLAVGRGLQQASSLLASAGNTARIVGPTTAGLLTASVGGGWAIAADAASFLLAAAMFARISLPDLPPRAVGAPTMRTEMREGWAYFRSQTWIWTVTLAFAVFNATNMGFWQILGPTIANDTIGAAGWGLVLSARGVGALLASVVLVKVALMRRPMVPALSAMALATAPLILLGTGANTFWLAAASLLGGVVAEFFTVVWETVNYTHIPERLLSRVGAHDEFWSSASLPIGQLSAPPLAAAFGTTAVAVAGGGTAAAAMLLASLVPSLRRIEIHRTPDPADGQSRAEQQTTPT</sequence>